<accession>A0A840IBJ2</accession>
<dbReference type="InterPro" id="IPR002500">
    <property type="entry name" value="PAPS_reduct_dom"/>
</dbReference>
<dbReference type="AlphaFoldDB" id="A0A840IBJ2"/>
<dbReference type="InterPro" id="IPR004511">
    <property type="entry name" value="PAPS/APS_Rdtase"/>
</dbReference>
<keyword evidence="2 4" id="KW-0560">Oxidoreductase</keyword>
<feature type="binding site" evidence="4">
    <location>
        <position position="116"/>
    </location>
    <ligand>
        <name>[4Fe-4S] cluster</name>
        <dbReference type="ChEBI" id="CHEBI:49883"/>
    </ligand>
</feature>
<feature type="binding site" evidence="4">
    <location>
        <position position="115"/>
    </location>
    <ligand>
        <name>[4Fe-4S] cluster</name>
        <dbReference type="ChEBI" id="CHEBI:49883"/>
    </ligand>
</feature>
<feature type="binding site" evidence="4">
    <location>
        <position position="198"/>
    </location>
    <ligand>
        <name>[4Fe-4S] cluster</name>
        <dbReference type="ChEBI" id="CHEBI:49883"/>
    </ligand>
</feature>
<proteinExistence type="inferred from homology"/>
<comment type="pathway">
    <text evidence="3 4">Sulfur metabolism; hydrogen sulfide biosynthesis; sulfite from sulfate.</text>
</comment>
<dbReference type="PANTHER" id="PTHR46509">
    <property type="entry name" value="PHOSPHOADENOSINE PHOSPHOSULFATE REDUCTASE"/>
    <property type="match status" value="1"/>
</dbReference>
<dbReference type="Pfam" id="PF01507">
    <property type="entry name" value="PAPS_reduct"/>
    <property type="match status" value="1"/>
</dbReference>
<dbReference type="EC" id="1.8.4.10" evidence="4"/>
<dbReference type="Gene3D" id="3.40.50.620">
    <property type="entry name" value="HUPs"/>
    <property type="match status" value="1"/>
</dbReference>
<comment type="subcellular location">
    <subcellularLocation>
        <location evidence="4">Cytoplasm</location>
    </subcellularLocation>
</comment>
<comment type="catalytic activity">
    <reaction evidence="4">
        <text>[thioredoxin]-disulfide + sulfite + AMP + 2 H(+) = adenosine 5'-phosphosulfate + [thioredoxin]-dithiol</text>
        <dbReference type="Rhea" id="RHEA:21976"/>
        <dbReference type="Rhea" id="RHEA-COMP:10698"/>
        <dbReference type="Rhea" id="RHEA-COMP:10700"/>
        <dbReference type="ChEBI" id="CHEBI:15378"/>
        <dbReference type="ChEBI" id="CHEBI:17359"/>
        <dbReference type="ChEBI" id="CHEBI:29950"/>
        <dbReference type="ChEBI" id="CHEBI:50058"/>
        <dbReference type="ChEBI" id="CHEBI:58243"/>
        <dbReference type="ChEBI" id="CHEBI:456215"/>
        <dbReference type="EC" id="1.8.4.10"/>
    </reaction>
</comment>
<keyword evidence="4" id="KW-0479">Metal-binding</keyword>
<evidence type="ECO:0000313" key="7">
    <source>
        <dbReference type="Proteomes" id="UP000585272"/>
    </source>
</evidence>
<dbReference type="EMBL" id="JACHNU010000001">
    <property type="protein sequence ID" value="MBB4661474.1"/>
    <property type="molecule type" value="Genomic_DNA"/>
</dbReference>
<keyword evidence="7" id="KW-1185">Reference proteome</keyword>
<dbReference type="GO" id="GO:0046872">
    <property type="term" value="F:metal ion binding"/>
    <property type="evidence" value="ECO:0007669"/>
    <property type="project" value="UniProtKB-KW"/>
</dbReference>
<sequence>MSAAAPIDSTLTDGAEELSAEQVLARMVERFHPRLFLACSFQQEESVLIDLLLRIEPEARIFTLDTGVLFPETYETWRAMEQRYDTQFEAWRGMTLEQQEAEFGPELWKRNPDQCCSIRKVTPLKEALGEVDAWVVGVRRDQAPTRADTPKIAWDAKHGIWKAAPLADWSERDVWRYIHEHDLPYNPLHDRGYASIGCTHCTVPAADRSGRWAGNGKVECGLHG</sequence>
<dbReference type="GO" id="GO:0005737">
    <property type="term" value="C:cytoplasm"/>
    <property type="evidence" value="ECO:0007669"/>
    <property type="project" value="UniProtKB-SubCell"/>
</dbReference>
<gene>
    <name evidence="4" type="primary">cysH</name>
    <name evidence="6" type="ORF">BDZ31_001047</name>
</gene>
<feature type="domain" description="Phosphoadenosine phosphosulphate reductase" evidence="5">
    <location>
        <begin position="35"/>
        <end position="204"/>
    </location>
</feature>
<dbReference type="CDD" id="cd23945">
    <property type="entry name" value="PAPS_reductase"/>
    <property type="match status" value="1"/>
</dbReference>
<comment type="cofactor">
    <cofactor evidence="4">
        <name>[4Fe-4S] cluster</name>
        <dbReference type="ChEBI" id="CHEBI:49883"/>
    </cofactor>
    <text evidence="4">Binds 1 [4Fe-4S] cluster per subunit.</text>
</comment>
<protein>
    <recommendedName>
        <fullName evidence="4">Adenosine 5'-phosphosulfate reductase</fullName>
        <shortName evidence="4">APS reductase</shortName>
        <ecNumber evidence="4">1.8.4.10</ecNumber>
    </recommendedName>
    <alternativeName>
        <fullName evidence="4">5'-adenylylsulfate reductase</fullName>
    </alternativeName>
    <alternativeName>
        <fullName evidence="4">Thioredoxin-dependent 5'-adenylylsulfate reductase</fullName>
    </alternativeName>
</protein>
<dbReference type="NCBIfam" id="TIGR00434">
    <property type="entry name" value="cysH"/>
    <property type="match status" value="1"/>
</dbReference>
<dbReference type="PIRSF" id="PIRSF000857">
    <property type="entry name" value="PAPS_reductase"/>
    <property type="match status" value="1"/>
</dbReference>
<evidence type="ECO:0000256" key="2">
    <source>
        <dbReference type="ARBA" id="ARBA00023002"/>
    </source>
</evidence>
<feature type="binding site" evidence="4">
    <location>
        <position position="201"/>
    </location>
    <ligand>
        <name>[4Fe-4S] cluster</name>
        <dbReference type="ChEBI" id="CHEBI:49883"/>
    </ligand>
</feature>
<organism evidence="6 7">
    <name type="scientific">Conexibacter arvalis</name>
    <dbReference type="NCBI Taxonomy" id="912552"/>
    <lineage>
        <taxon>Bacteria</taxon>
        <taxon>Bacillati</taxon>
        <taxon>Actinomycetota</taxon>
        <taxon>Thermoleophilia</taxon>
        <taxon>Solirubrobacterales</taxon>
        <taxon>Conexibacteraceae</taxon>
        <taxon>Conexibacter</taxon>
    </lineage>
</organism>
<keyword evidence="4" id="KW-0408">Iron</keyword>
<dbReference type="NCBIfam" id="NF002537">
    <property type="entry name" value="PRK02090.1"/>
    <property type="match status" value="1"/>
</dbReference>
<comment type="caution">
    <text evidence="6">The sequence shown here is derived from an EMBL/GenBank/DDBJ whole genome shotgun (WGS) entry which is preliminary data.</text>
</comment>
<dbReference type="InterPro" id="IPR014729">
    <property type="entry name" value="Rossmann-like_a/b/a_fold"/>
</dbReference>
<dbReference type="Proteomes" id="UP000585272">
    <property type="component" value="Unassembled WGS sequence"/>
</dbReference>
<dbReference type="GO" id="GO:0051539">
    <property type="term" value="F:4 iron, 4 sulfur cluster binding"/>
    <property type="evidence" value="ECO:0007669"/>
    <property type="project" value="UniProtKB-UniRule"/>
</dbReference>
<dbReference type="GO" id="GO:0004604">
    <property type="term" value="F:phosphoadenylyl-sulfate reductase (thioredoxin) activity"/>
    <property type="evidence" value="ECO:0007669"/>
    <property type="project" value="UniProtKB-UniRule"/>
</dbReference>
<keyword evidence="4" id="KW-0963">Cytoplasm</keyword>
<name>A0A840IBJ2_9ACTN</name>
<evidence type="ECO:0000256" key="4">
    <source>
        <dbReference type="HAMAP-Rule" id="MF_00063"/>
    </source>
</evidence>
<dbReference type="GO" id="GO:0043866">
    <property type="term" value="F:adenylyl-sulfate reductase (thioredoxin) activity"/>
    <property type="evidence" value="ECO:0007669"/>
    <property type="project" value="UniProtKB-EC"/>
</dbReference>
<reference evidence="6 7" key="1">
    <citation type="submission" date="2020-08" db="EMBL/GenBank/DDBJ databases">
        <title>Genomic Encyclopedia of Archaeal and Bacterial Type Strains, Phase II (KMG-II): from individual species to whole genera.</title>
        <authorList>
            <person name="Goeker M."/>
        </authorList>
    </citation>
    <scope>NUCLEOTIDE SEQUENCE [LARGE SCALE GENOMIC DNA]</scope>
    <source>
        <strain evidence="6 7">DSM 23288</strain>
    </source>
</reference>
<dbReference type="RefSeq" id="WP_183339674.1">
    <property type="nucleotide sequence ID" value="NZ_JACHNU010000001.1"/>
</dbReference>
<evidence type="ECO:0000259" key="5">
    <source>
        <dbReference type="Pfam" id="PF01507"/>
    </source>
</evidence>
<evidence type="ECO:0000256" key="1">
    <source>
        <dbReference type="ARBA" id="ARBA00009732"/>
    </source>
</evidence>
<evidence type="ECO:0000256" key="3">
    <source>
        <dbReference type="ARBA" id="ARBA00024327"/>
    </source>
</evidence>
<comment type="function">
    <text evidence="4">Catalyzes the formation of sulfite from adenosine 5'-phosphosulfate (APS) using thioredoxin as an electron donor.</text>
</comment>
<dbReference type="PANTHER" id="PTHR46509:SF1">
    <property type="entry name" value="PHOSPHOADENOSINE PHOSPHOSULFATE REDUCTASE"/>
    <property type="match status" value="1"/>
</dbReference>
<keyword evidence="4" id="KW-0411">Iron-sulfur</keyword>
<dbReference type="HAMAP" id="MF_00063">
    <property type="entry name" value="CysH"/>
    <property type="match status" value="1"/>
</dbReference>
<evidence type="ECO:0000313" key="6">
    <source>
        <dbReference type="EMBL" id="MBB4661474.1"/>
    </source>
</evidence>
<dbReference type="SUPFAM" id="SSF52402">
    <property type="entry name" value="Adenine nucleotide alpha hydrolases-like"/>
    <property type="match status" value="1"/>
</dbReference>
<dbReference type="GO" id="GO:0070814">
    <property type="term" value="P:hydrogen sulfide biosynthetic process"/>
    <property type="evidence" value="ECO:0007669"/>
    <property type="project" value="UniProtKB-UniRule"/>
</dbReference>
<dbReference type="GO" id="GO:0019379">
    <property type="term" value="P:sulfate assimilation, phosphoadenylyl sulfate reduction by phosphoadenylyl-sulfate reductase (thioredoxin)"/>
    <property type="evidence" value="ECO:0007669"/>
    <property type="project" value="UniProtKB-UniRule"/>
</dbReference>
<feature type="active site" description="Nucleophile; cysteine thiosulfonate intermediate" evidence="4">
    <location>
        <position position="220"/>
    </location>
</feature>
<comment type="similarity">
    <text evidence="1 4">Belongs to the PAPS reductase family. CysH subfamily.</text>
</comment>